<dbReference type="InterPro" id="IPR010982">
    <property type="entry name" value="Lambda_DNA-bd_dom_sf"/>
</dbReference>
<name>K0PNS9_9HYPH</name>
<dbReference type="Proteomes" id="UP000009319">
    <property type="component" value="Unassembled WGS sequence"/>
</dbReference>
<dbReference type="eggNOG" id="COG1396">
    <property type="taxonomic scope" value="Bacteria"/>
</dbReference>
<evidence type="ECO:0000313" key="2">
    <source>
        <dbReference type="Proteomes" id="UP000009319"/>
    </source>
</evidence>
<dbReference type="EMBL" id="CANI01000035">
    <property type="protein sequence ID" value="CCM78176.1"/>
    <property type="molecule type" value="Genomic_DNA"/>
</dbReference>
<dbReference type="Gene3D" id="1.10.260.40">
    <property type="entry name" value="lambda repressor-like DNA-binding domains"/>
    <property type="match status" value="1"/>
</dbReference>
<dbReference type="STRING" id="1211777.BN77_p10135"/>
<dbReference type="GO" id="GO:0003677">
    <property type="term" value="F:DNA binding"/>
    <property type="evidence" value="ECO:0007669"/>
    <property type="project" value="InterPro"/>
</dbReference>
<dbReference type="HOGENOM" id="CLU_066192_28_3_5"/>
<gene>
    <name evidence="1" type="ORF">BN77_p10135</name>
</gene>
<keyword evidence="2" id="KW-1185">Reference proteome</keyword>
<evidence type="ECO:0000313" key="1">
    <source>
        <dbReference type="EMBL" id="CCM78176.1"/>
    </source>
</evidence>
<protein>
    <submittedName>
        <fullName evidence="1">Transcriptional regulator, XRE family</fullName>
    </submittedName>
</protein>
<dbReference type="AlphaFoldDB" id="K0PNS9"/>
<accession>K0PNS9</accession>
<comment type="caution">
    <text evidence="1">The sequence shown here is derived from an EMBL/GenBank/DDBJ whole genome shotgun (WGS) entry which is preliminary data.</text>
</comment>
<organism evidence="1 2">
    <name type="scientific">Rhizobium mesoamericanum STM3625</name>
    <dbReference type="NCBI Taxonomy" id="1211777"/>
    <lineage>
        <taxon>Bacteria</taxon>
        <taxon>Pseudomonadati</taxon>
        <taxon>Pseudomonadota</taxon>
        <taxon>Alphaproteobacteria</taxon>
        <taxon>Hyphomicrobiales</taxon>
        <taxon>Rhizobiaceae</taxon>
        <taxon>Rhizobium/Agrobacterium group</taxon>
        <taxon>Rhizobium</taxon>
    </lineage>
</organism>
<reference evidence="1 2" key="1">
    <citation type="journal article" date="2013" name="Genome Announc.">
        <title>Draft Genome Sequence of Rhizobium mesoamericanum STM3625, a Nitrogen-Fixing Symbiont of Mimosa pudica Isolated in French Guiana (South America).</title>
        <authorList>
            <person name="Moulin L."/>
            <person name="Mornico D."/>
            <person name="Melkonian R."/>
            <person name="Klonowska A."/>
        </authorList>
    </citation>
    <scope>NUCLEOTIDE SEQUENCE [LARGE SCALE GENOMIC DNA]</scope>
    <source>
        <strain evidence="1 2">STM3625</strain>
    </source>
</reference>
<sequence length="102" mass="10408">MGAARALLRWRPEDLAKAASVSVLTVNAVEAQKGPLPQTATTRALADAVAAAGVLLFGEGPVDGGLGVRLIAKPSATIDVNEAETVQYREFLENDAPPGVGG</sequence>
<proteinExistence type="predicted"/>